<evidence type="ECO:0000256" key="2">
    <source>
        <dbReference type="ARBA" id="ARBA00022475"/>
    </source>
</evidence>
<feature type="domain" description="Polysaccharide chain length determinant N-terminal" evidence="7">
    <location>
        <begin position="4"/>
        <end position="59"/>
    </location>
</feature>
<keyword evidence="5 6" id="KW-0472">Membrane</keyword>
<evidence type="ECO:0000313" key="8">
    <source>
        <dbReference type="EMBL" id="OGY28316.1"/>
    </source>
</evidence>
<evidence type="ECO:0000256" key="3">
    <source>
        <dbReference type="ARBA" id="ARBA00022692"/>
    </source>
</evidence>
<dbReference type="InterPro" id="IPR003856">
    <property type="entry name" value="LPS_length_determ_N"/>
</dbReference>
<evidence type="ECO:0000256" key="6">
    <source>
        <dbReference type="SAM" id="Phobius"/>
    </source>
</evidence>
<comment type="subcellular location">
    <subcellularLocation>
        <location evidence="1">Cell membrane</location>
        <topology evidence="1">Multi-pass membrane protein</topology>
    </subcellularLocation>
</comment>
<dbReference type="GO" id="GO:0005886">
    <property type="term" value="C:plasma membrane"/>
    <property type="evidence" value="ECO:0007669"/>
    <property type="project" value="UniProtKB-SubCell"/>
</dbReference>
<name>A0A1G1WKS3_9BACT</name>
<reference evidence="8 9" key="1">
    <citation type="journal article" date="2016" name="Nat. Commun.">
        <title>Thousands of microbial genomes shed light on interconnected biogeochemical processes in an aquifer system.</title>
        <authorList>
            <person name="Anantharaman K."/>
            <person name="Brown C.T."/>
            <person name="Hug L.A."/>
            <person name="Sharon I."/>
            <person name="Castelle C.J."/>
            <person name="Probst A.J."/>
            <person name="Thomas B.C."/>
            <person name="Singh A."/>
            <person name="Wilkins M.J."/>
            <person name="Karaoz U."/>
            <person name="Brodie E.L."/>
            <person name="Williams K.H."/>
            <person name="Hubbard S.S."/>
            <person name="Banfield J.F."/>
        </authorList>
    </citation>
    <scope>NUCLEOTIDE SEQUENCE [LARGE SCALE GENOMIC DNA]</scope>
</reference>
<dbReference type="AlphaFoldDB" id="A0A1G1WKS3"/>
<dbReference type="Proteomes" id="UP000177821">
    <property type="component" value="Unassembled WGS sequence"/>
</dbReference>
<dbReference type="Pfam" id="PF02706">
    <property type="entry name" value="Wzz"/>
    <property type="match status" value="1"/>
</dbReference>
<keyword evidence="4 6" id="KW-1133">Transmembrane helix</keyword>
<evidence type="ECO:0000256" key="5">
    <source>
        <dbReference type="ARBA" id="ARBA00023136"/>
    </source>
</evidence>
<protein>
    <recommendedName>
        <fullName evidence="7">Polysaccharide chain length determinant N-terminal domain-containing protein</fullName>
    </recommendedName>
</protein>
<evidence type="ECO:0000259" key="7">
    <source>
        <dbReference type="Pfam" id="PF02706"/>
    </source>
</evidence>
<feature type="transmembrane region" description="Helical" evidence="6">
    <location>
        <begin position="173"/>
        <end position="197"/>
    </location>
</feature>
<accession>A0A1G1WKS3</accession>
<evidence type="ECO:0000313" key="9">
    <source>
        <dbReference type="Proteomes" id="UP000177821"/>
    </source>
</evidence>
<keyword evidence="3 6" id="KW-0812">Transmembrane</keyword>
<gene>
    <name evidence="8" type="ORF">A3J50_02120</name>
</gene>
<evidence type="ECO:0000256" key="4">
    <source>
        <dbReference type="ARBA" id="ARBA00022989"/>
    </source>
</evidence>
<sequence length="202" mass="22228">MAELNEITKILGRHLKFILVMVVLGGFVGFTYSYVGGQKYESFTTIYVKRTADQNSTSYYSYDGYYAQQVGKEYTDTVLGLLKTIDPYNEAAKRLGTYSPRALFSQSKAKKISSQVIELRIRSQSETEAKALMSALVAGLTTKVGELNRTGDSKISIEPVTNEPFTELNKTQALLNAGIGFLSGLVVSLVSLAIFVYSKPSK</sequence>
<evidence type="ECO:0000256" key="1">
    <source>
        <dbReference type="ARBA" id="ARBA00004651"/>
    </source>
</evidence>
<proteinExistence type="predicted"/>
<feature type="transmembrane region" description="Helical" evidence="6">
    <location>
        <begin position="17"/>
        <end position="35"/>
    </location>
</feature>
<organism evidence="8 9">
    <name type="scientific">Candidatus Woykebacteria bacterium RIFCSPHIGHO2_02_FULL_43_16b</name>
    <dbReference type="NCBI Taxonomy" id="1802601"/>
    <lineage>
        <taxon>Bacteria</taxon>
        <taxon>Candidatus Woykeibacteriota</taxon>
    </lineage>
</organism>
<keyword evidence="2" id="KW-1003">Cell membrane</keyword>
<comment type="caution">
    <text evidence="8">The sequence shown here is derived from an EMBL/GenBank/DDBJ whole genome shotgun (WGS) entry which is preliminary data.</text>
</comment>
<dbReference type="EMBL" id="MHCX01000055">
    <property type="protein sequence ID" value="OGY28316.1"/>
    <property type="molecule type" value="Genomic_DNA"/>
</dbReference>